<evidence type="ECO:0000313" key="2">
    <source>
        <dbReference type="EMBL" id="TWI82333.1"/>
    </source>
</evidence>
<keyword evidence="1" id="KW-0812">Transmembrane</keyword>
<keyword evidence="1" id="KW-1133">Transmembrane helix</keyword>
<accession>A0A562SME3</accession>
<dbReference type="Proteomes" id="UP000320593">
    <property type="component" value="Unassembled WGS sequence"/>
</dbReference>
<dbReference type="InterPro" id="IPR022584">
    <property type="entry name" value="DUF2937"/>
</dbReference>
<name>A0A562SME3_9HYPH</name>
<dbReference type="AlphaFoldDB" id="A0A562SME3"/>
<dbReference type="OrthoDB" id="193051at2"/>
<protein>
    <recommendedName>
        <fullName evidence="4">DUF2937 family protein</fullName>
    </recommendedName>
</protein>
<dbReference type="Pfam" id="PF11157">
    <property type="entry name" value="DUF2937"/>
    <property type="match status" value="1"/>
</dbReference>
<evidence type="ECO:0008006" key="4">
    <source>
        <dbReference type="Google" id="ProtNLM"/>
    </source>
</evidence>
<gene>
    <name evidence="2" type="ORF">JM93_03683</name>
</gene>
<keyword evidence="1" id="KW-0472">Membrane</keyword>
<comment type="caution">
    <text evidence="2">The sequence shown here is derived from an EMBL/GenBank/DDBJ whole genome shotgun (WGS) entry which is preliminary data.</text>
</comment>
<reference evidence="2 3" key="1">
    <citation type="submission" date="2019-07" db="EMBL/GenBank/DDBJ databases">
        <title>Genomic Encyclopedia of Archaeal and Bacterial Type Strains, Phase II (KMG-II): from individual species to whole genera.</title>
        <authorList>
            <person name="Goeker M."/>
        </authorList>
    </citation>
    <scope>NUCLEOTIDE SEQUENCE [LARGE SCALE GENOMIC DNA]</scope>
    <source>
        <strain evidence="2 3">ATCC BAA-252</strain>
    </source>
</reference>
<keyword evidence="3" id="KW-1185">Reference proteome</keyword>
<dbReference type="EMBL" id="VLLF01000009">
    <property type="protein sequence ID" value="TWI82333.1"/>
    <property type="molecule type" value="Genomic_DNA"/>
</dbReference>
<feature type="transmembrane region" description="Helical" evidence="1">
    <location>
        <begin position="134"/>
        <end position="155"/>
    </location>
</feature>
<evidence type="ECO:0000313" key="3">
    <source>
        <dbReference type="Proteomes" id="UP000320593"/>
    </source>
</evidence>
<proteinExistence type="predicted"/>
<organism evidence="2 3">
    <name type="scientific">Roseibium hamelinense</name>
    <dbReference type="NCBI Taxonomy" id="150831"/>
    <lineage>
        <taxon>Bacteria</taxon>
        <taxon>Pseudomonadati</taxon>
        <taxon>Pseudomonadota</taxon>
        <taxon>Alphaproteobacteria</taxon>
        <taxon>Hyphomicrobiales</taxon>
        <taxon>Stappiaceae</taxon>
        <taxon>Roseibium</taxon>
    </lineage>
</organism>
<sequence>MRVFVLLVMLACGSVTSRLPEFAQQYRQRLGGAIDALEQVMGDFQRDAAGFGLSVQAAILRLKDNEDPFLQARGNSMSTTAARLVRLLKSQQQVLQSSGSFERLVIIITGLDQELAQATVSDFEPAVPVKIEGAVSAAAGAGIGYFVLRVFFGLVRIRRRSAPN</sequence>
<evidence type="ECO:0000256" key="1">
    <source>
        <dbReference type="SAM" id="Phobius"/>
    </source>
</evidence>